<evidence type="ECO:0000313" key="1">
    <source>
        <dbReference type="EMBL" id="GIL47903.1"/>
    </source>
</evidence>
<dbReference type="SUPFAM" id="SSF46565">
    <property type="entry name" value="Chaperone J-domain"/>
    <property type="match status" value="1"/>
</dbReference>
<dbReference type="AlphaFoldDB" id="A0A8J4AY42"/>
<evidence type="ECO:0000313" key="2">
    <source>
        <dbReference type="Proteomes" id="UP000747399"/>
    </source>
</evidence>
<protein>
    <recommendedName>
        <fullName evidence="3">J domain-containing protein</fullName>
    </recommendedName>
</protein>
<sequence>MSGSSICPCCFLGVPCNADVATLQRAFRCQATRLHPDKGGDVTAFHQLQGALHTLLGFNTSAQTPQGTLLPTSCSSLLYQQPRPPGCCGHCCGRSTGGNTRTGSARGTWNNTSSTETAWFPDEGAEEQLSLQAAEHLGAARRALSAGQSPALAEQQLTTAIRLLTAVTGTGMGCSGVFDGSNVTRIGSASSHAVTNPATAALNSTIAVPGDPEATTAVAMSSLDDRSPAALTTAMPRSPQQQLAEAYELRALARHLQSKHAAALQDWELVAELCQDCDAEQ</sequence>
<comment type="caution">
    <text evidence="1">The sequence shown here is derived from an EMBL/GenBank/DDBJ whole genome shotgun (WGS) entry which is preliminary data.</text>
</comment>
<keyword evidence="2" id="KW-1185">Reference proteome</keyword>
<accession>A0A8J4AY42</accession>
<proteinExistence type="predicted"/>
<organism evidence="1 2">
    <name type="scientific">Volvox africanus</name>
    <dbReference type="NCBI Taxonomy" id="51714"/>
    <lineage>
        <taxon>Eukaryota</taxon>
        <taxon>Viridiplantae</taxon>
        <taxon>Chlorophyta</taxon>
        <taxon>core chlorophytes</taxon>
        <taxon>Chlorophyceae</taxon>
        <taxon>CS clade</taxon>
        <taxon>Chlamydomonadales</taxon>
        <taxon>Volvocaceae</taxon>
        <taxon>Volvox</taxon>
    </lineage>
</organism>
<dbReference type="CDD" id="cd06257">
    <property type="entry name" value="DnaJ"/>
    <property type="match status" value="1"/>
</dbReference>
<name>A0A8J4AY42_9CHLO</name>
<dbReference type="InterPro" id="IPR036869">
    <property type="entry name" value="J_dom_sf"/>
</dbReference>
<dbReference type="Gene3D" id="1.10.287.110">
    <property type="entry name" value="DnaJ domain"/>
    <property type="match status" value="1"/>
</dbReference>
<dbReference type="InterPro" id="IPR001623">
    <property type="entry name" value="DnaJ_domain"/>
</dbReference>
<dbReference type="EMBL" id="BNCO01000005">
    <property type="protein sequence ID" value="GIL47903.1"/>
    <property type="molecule type" value="Genomic_DNA"/>
</dbReference>
<gene>
    <name evidence="1" type="ORF">Vafri_4528</name>
</gene>
<dbReference type="Proteomes" id="UP000747399">
    <property type="component" value="Unassembled WGS sequence"/>
</dbReference>
<reference evidence="1" key="1">
    <citation type="journal article" date="2021" name="Proc. Natl. Acad. Sci. U.S.A.">
        <title>Three genomes in the algal genus Volvox reveal the fate of a haploid sex-determining region after a transition to homothallism.</title>
        <authorList>
            <person name="Yamamoto K."/>
            <person name="Hamaji T."/>
            <person name="Kawai-Toyooka H."/>
            <person name="Matsuzaki R."/>
            <person name="Takahashi F."/>
            <person name="Nishimura Y."/>
            <person name="Kawachi M."/>
            <person name="Noguchi H."/>
            <person name="Minakuchi Y."/>
            <person name="Umen J.G."/>
            <person name="Toyoda A."/>
            <person name="Nozaki H."/>
        </authorList>
    </citation>
    <scope>NUCLEOTIDE SEQUENCE</scope>
    <source>
        <strain evidence="1">NIES-3780</strain>
    </source>
</reference>
<evidence type="ECO:0008006" key="3">
    <source>
        <dbReference type="Google" id="ProtNLM"/>
    </source>
</evidence>